<evidence type="ECO:0000313" key="13">
    <source>
        <dbReference type="EMBL" id="SMO43493.1"/>
    </source>
</evidence>
<dbReference type="InterPro" id="IPR036188">
    <property type="entry name" value="FAD/NAD-bd_sf"/>
</dbReference>
<comment type="catalytic activity">
    <reaction evidence="1">
        <text>coproporphyrinogen III + 3 O2 = coproporphyrin III + 3 H2O2</text>
        <dbReference type="Rhea" id="RHEA:43436"/>
        <dbReference type="ChEBI" id="CHEBI:15379"/>
        <dbReference type="ChEBI" id="CHEBI:16240"/>
        <dbReference type="ChEBI" id="CHEBI:57309"/>
        <dbReference type="ChEBI" id="CHEBI:131725"/>
        <dbReference type="EC" id="1.3.3.15"/>
    </reaction>
    <physiologicalReaction direction="left-to-right" evidence="1">
        <dbReference type="Rhea" id="RHEA:43437"/>
    </physiologicalReaction>
</comment>
<evidence type="ECO:0000256" key="3">
    <source>
        <dbReference type="ARBA" id="ARBA00004744"/>
    </source>
</evidence>
<dbReference type="UniPathway" id="UPA00252"/>
<evidence type="ECO:0000256" key="4">
    <source>
        <dbReference type="ARBA" id="ARBA00008310"/>
    </source>
</evidence>
<dbReference type="InterPro" id="IPR050464">
    <property type="entry name" value="Zeta_carotene_desat/Oxidored"/>
</dbReference>
<dbReference type="Pfam" id="PF01593">
    <property type="entry name" value="Amino_oxidase"/>
    <property type="match status" value="1"/>
</dbReference>
<dbReference type="Gene3D" id="3.90.660.20">
    <property type="entry name" value="Protoporphyrinogen oxidase, mitochondrial, domain 2"/>
    <property type="match status" value="1"/>
</dbReference>
<keyword evidence="11" id="KW-0963">Cytoplasm</keyword>
<evidence type="ECO:0000256" key="2">
    <source>
        <dbReference type="ARBA" id="ARBA00001974"/>
    </source>
</evidence>
<dbReference type="Gene3D" id="1.10.3110.10">
    <property type="entry name" value="protoporphyrinogen ix oxidase, domain 3"/>
    <property type="match status" value="1"/>
</dbReference>
<evidence type="ECO:0000256" key="10">
    <source>
        <dbReference type="ARBA" id="ARBA00023133"/>
    </source>
</evidence>
<organism evidence="13 14">
    <name type="scientific">Melghirimyces algeriensis</name>
    <dbReference type="NCBI Taxonomy" id="910412"/>
    <lineage>
        <taxon>Bacteria</taxon>
        <taxon>Bacillati</taxon>
        <taxon>Bacillota</taxon>
        <taxon>Bacilli</taxon>
        <taxon>Bacillales</taxon>
        <taxon>Thermoactinomycetaceae</taxon>
        <taxon>Melghirimyces</taxon>
    </lineage>
</organism>
<dbReference type="EC" id="1.3.3.15" evidence="5 11"/>
<protein>
    <recommendedName>
        <fullName evidence="6 11">Coproporphyrinogen III oxidase</fullName>
        <ecNumber evidence="5 11">1.3.3.15</ecNumber>
    </recommendedName>
</protein>
<dbReference type="NCBIfam" id="NF008845">
    <property type="entry name" value="PRK11883.1-5"/>
    <property type="match status" value="1"/>
</dbReference>
<feature type="domain" description="Amine oxidase" evidence="12">
    <location>
        <begin position="13"/>
        <end position="460"/>
    </location>
</feature>
<dbReference type="PANTHER" id="PTHR42923">
    <property type="entry name" value="PROTOPORPHYRINOGEN OXIDASE"/>
    <property type="match status" value="1"/>
</dbReference>
<keyword evidence="7 11" id="KW-0285">Flavoprotein</keyword>
<comment type="pathway">
    <text evidence="3 11">Porphyrin-containing compound metabolism; protoheme biosynthesis.</text>
</comment>
<dbReference type="InterPro" id="IPR002937">
    <property type="entry name" value="Amino_oxidase"/>
</dbReference>
<dbReference type="InterPro" id="IPR004572">
    <property type="entry name" value="Protoporphyrinogen_oxidase"/>
</dbReference>
<dbReference type="GO" id="GO:0004729">
    <property type="term" value="F:oxygen-dependent protoporphyrinogen oxidase activity"/>
    <property type="evidence" value="ECO:0007669"/>
    <property type="project" value="UniProtKB-UniRule"/>
</dbReference>
<comment type="similarity">
    <text evidence="4 11">Belongs to the protoporphyrinogen/coproporphyrinogen oxidase family. Coproporphyrinogen III oxidase subfamily.</text>
</comment>
<accession>A0A521B8V0</accession>
<dbReference type="SUPFAM" id="SSF54373">
    <property type="entry name" value="FAD-linked reductases, C-terminal domain"/>
    <property type="match status" value="1"/>
</dbReference>
<reference evidence="13 14" key="1">
    <citation type="submission" date="2017-05" db="EMBL/GenBank/DDBJ databases">
        <authorList>
            <person name="Varghese N."/>
            <person name="Submissions S."/>
        </authorList>
    </citation>
    <scope>NUCLEOTIDE SEQUENCE [LARGE SCALE GENOMIC DNA]</scope>
    <source>
        <strain evidence="13 14">DSM 45474</strain>
    </source>
</reference>
<dbReference type="AlphaFoldDB" id="A0A521B8V0"/>
<evidence type="ECO:0000256" key="6">
    <source>
        <dbReference type="ARBA" id="ARBA00019046"/>
    </source>
</evidence>
<name>A0A521B8V0_9BACL</name>
<comment type="function">
    <text evidence="11">Involved in coproporphyrin-dependent heme b biosynthesis. Catalyzes the oxidation of coproporphyrinogen III to coproporphyrin III.</text>
</comment>
<evidence type="ECO:0000256" key="1">
    <source>
        <dbReference type="ARBA" id="ARBA00001755"/>
    </source>
</evidence>
<comment type="cofactor">
    <cofactor evidence="2 11">
        <name>FAD</name>
        <dbReference type="ChEBI" id="CHEBI:57692"/>
    </cofactor>
</comment>
<dbReference type="SUPFAM" id="SSF51905">
    <property type="entry name" value="FAD/NAD(P)-binding domain"/>
    <property type="match status" value="1"/>
</dbReference>
<keyword evidence="9 11" id="KW-0560">Oxidoreductase</keyword>
<evidence type="ECO:0000256" key="11">
    <source>
        <dbReference type="RuleBase" id="RU364052"/>
    </source>
</evidence>
<evidence type="ECO:0000256" key="7">
    <source>
        <dbReference type="ARBA" id="ARBA00022630"/>
    </source>
</evidence>
<dbReference type="Proteomes" id="UP000315636">
    <property type="component" value="Unassembled WGS sequence"/>
</dbReference>
<keyword evidence="10 11" id="KW-0350">Heme biosynthesis</keyword>
<dbReference type="EMBL" id="FXTI01000001">
    <property type="protein sequence ID" value="SMO43493.1"/>
    <property type="molecule type" value="Genomic_DNA"/>
</dbReference>
<evidence type="ECO:0000256" key="9">
    <source>
        <dbReference type="ARBA" id="ARBA00023002"/>
    </source>
</evidence>
<keyword evidence="8 11" id="KW-0274">FAD</keyword>
<gene>
    <name evidence="13" type="ORF">SAMN06264849_101622</name>
</gene>
<dbReference type="GO" id="GO:0006783">
    <property type="term" value="P:heme biosynthetic process"/>
    <property type="evidence" value="ECO:0007669"/>
    <property type="project" value="UniProtKB-UniRule"/>
</dbReference>
<evidence type="ECO:0000313" key="14">
    <source>
        <dbReference type="Proteomes" id="UP000315636"/>
    </source>
</evidence>
<evidence type="ECO:0000256" key="5">
    <source>
        <dbReference type="ARBA" id="ARBA00012402"/>
    </source>
</evidence>
<sequence length="465" mass="52437">MKQTRVAIVGGGITGLSTAFYLQKEIERKSLPLNFVLIEGKKHLGGKIETERTDGFVMEKGPDSFLERKADAKQLAIDLGLEKELVRNQTGQAYILHQGKLLPIPEGAIMGIPTRITPFVSTPLFSWPGKFRAIKDLFMSRHQEANDISVGSFFRRRLGDEVVDHLIEPLLSGIYAGNIDQLSLQATFPQFARMEKEHRSLIIGMKRSRRSSHKSPRSQGQFLTMKRGLRRFVEQIENQLPEESIIKGNPLNRIIKERNGYLLVLSSNRVIQADAVIMTLPFERMKALLPNHQLPHPAHSGTATSVATVILGYDAEQFPDIPNGTGFVVPKRENSTITACTWTHKKWPHTVPQGKAMVRCYVGRSGDDSIVEESDETIVERVQADLKKIQGIEVTPEFTNVTRWRQSMPQYRVGHVEWLEKLNHTCRKQLPGLFYAGASFSGIGIPDCIRQGKQSVRDVLHYLEQ</sequence>
<proteinExistence type="inferred from homology"/>
<evidence type="ECO:0000259" key="12">
    <source>
        <dbReference type="Pfam" id="PF01593"/>
    </source>
</evidence>
<dbReference type="Gene3D" id="3.50.50.60">
    <property type="entry name" value="FAD/NAD(P)-binding domain"/>
    <property type="match status" value="1"/>
</dbReference>
<comment type="subcellular location">
    <subcellularLocation>
        <location evidence="11">Cytoplasm</location>
    </subcellularLocation>
</comment>
<dbReference type="GO" id="GO:0005737">
    <property type="term" value="C:cytoplasm"/>
    <property type="evidence" value="ECO:0007669"/>
    <property type="project" value="UniProtKB-SubCell"/>
</dbReference>
<dbReference type="RefSeq" id="WP_142504272.1">
    <property type="nucleotide sequence ID" value="NZ_FXTI01000001.1"/>
</dbReference>
<evidence type="ECO:0000256" key="8">
    <source>
        <dbReference type="ARBA" id="ARBA00022827"/>
    </source>
</evidence>
<dbReference type="NCBIfam" id="TIGR00562">
    <property type="entry name" value="proto_IX_ox"/>
    <property type="match status" value="1"/>
</dbReference>
<dbReference type="OrthoDB" id="9805195at2"/>
<keyword evidence="14" id="KW-1185">Reference proteome</keyword>
<dbReference type="PANTHER" id="PTHR42923:SF3">
    <property type="entry name" value="PROTOPORPHYRINOGEN OXIDASE"/>
    <property type="match status" value="1"/>
</dbReference>